<comment type="caution">
    <text evidence="2">The sequence shown here is derived from an EMBL/GenBank/DDBJ whole genome shotgun (WGS) entry which is preliminary data.</text>
</comment>
<evidence type="ECO:0008006" key="4">
    <source>
        <dbReference type="Google" id="ProtNLM"/>
    </source>
</evidence>
<gene>
    <name evidence="2" type="ORF">HBR001_LOCUS1833</name>
</gene>
<feature type="region of interest" description="Disordered" evidence="1">
    <location>
        <begin position="706"/>
        <end position="793"/>
    </location>
</feature>
<dbReference type="EMBL" id="CANTFL010000174">
    <property type="protein sequence ID" value="CAI5717525.1"/>
    <property type="molecule type" value="Genomic_DNA"/>
</dbReference>
<name>A0AAV0TE79_HYABA</name>
<proteinExistence type="predicted"/>
<dbReference type="Proteomes" id="UP001162031">
    <property type="component" value="Unassembled WGS sequence"/>
</dbReference>
<protein>
    <recommendedName>
        <fullName evidence="4">Zinc finger PHD-type domain-containing protein</fullName>
    </recommendedName>
</protein>
<feature type="compositionally biased region" description="Acidic residues" evidence="1">
    <location>
        <begin position="846"/>
        <end position="877"/>
    </location>
</feature>
<feature type="compositionally biased region" description="Basic and acidic residues" evidence="1">
    <location>
        <begin position="878"/>
        <end position="888"/>
    </location>
</feature>
<evidence type="ECO:0000256" key="1">
    <source>
        <dbReference type="SAM" id="MobiDB-lite"/>
    </source>
</evidence>
<accession>A0AAV0TE79</accession>
<feature type="compositionally biased region" description="Basic and acidic residues" evidence="1">
    <location>
        <begin position="726"/>
        <end position="746"/>
    </location>
</feature>
<reference evidence="2" key="1">
    <citation type="submission" date="2022-12" db="EMBL/GenBank/DDBJ databases">
        <authorList>
            <person name="Webb A."/>
        </authorList>
    </citation>
    <scope>NUCLEOTIDE SEQUENCE</scope>
    <source>
        <strain evidence="2">Hp1</strain>
    </source>
</reference>
<feature type="compositionally biased region" description="Polar residues" evidence="1">
    <location>
        <begin position="713"/>
        <end position="725"/>
    </location>
</feature>
<sequence>MNHDAGNAGDAALQSKRAAQESGEDRAAKHLRSDAWAKNIMHGHVVDDAATRAMFDSPQQHQPNSFQSMMSSLPLSLQHPVMATAPNIEDTQIQDTQRQIQQRQQQQQYAAAMADRSSGLQHQVAVDSSMMTGQQTSACQLTTTPMTSVEQPQVHVRSDTNMRVAPALGHQGVGFHANPSSGGSTQQQQQTLAAAAVPVADQVSARIGVPATPSEAEALCLMCGKTGGVFTCNGGCGLRVHPTCIGEDAIFPFIVGQLCGSCFIVQQNRASPEDLTKGGPNALSVRRAILCLNLETNSSANFDKFGHLASLRLGEIGLIAGYPIKPFADKFVEPYLQRWIREKLTSTDRWMLNVRDVFTVMIGLYSLKQACLAHGFHDRVIELMKARNFTVMDYFGWHPAIEGPNARCSSLCAVCGVRNAPNVDLCSRCHHKLVFPTTFTKYISTLLAAFYAEQVGIHLGASTLDVFAHTNMVRGLYKGLLPFDADGVVWDLFTDQLRMIFGFLDIMSNFSTLQLNPDLFVPEISIIFNAAYVNQAMIANEFEVVGKFLQCMKLFGFAKSLENKNMIESCERYLLFKHLPDGSWCKMNGSTVDRYKATVTCSKALLAPAFRGYGPISHDFQQLLEKWARKSSPTLPSTATAGRNQPESTARIKLLASGATVKANSHVRLKRLEAMYKRQIAPKGCQASLESLMTERMKQLLKARKNLEAQSKPGASTKDNNSGNEKTNRVKKEEDASEEGESRHAGSEALLSKGDQPVAAAADGNTDSEDVKSDRPSNDYDLSGTVVSAVKNQDEEDMLTSMSLHEDLEIFDGLQFEDGGGIIDMSFHPLGPHGATDTNRGGQALEETDGTDAPGQEEDDEDETLDDNVYDDDEDEDGTAHVLDKDGSSHQSSIEVVDKSDTAADFPSEM</sequence>
<evidence type="ECO:0000313" key="3">
    <source>
        <dbReference type="Proteomes" id="UP001162031"/>
    </source>
</evidence>
<dbReference type="AlphaFoldDB" id="A0AAV0TE79"/>
<evidence type="ECO:0000313" key="2">
    <source>
        <dbReference type="EMBL" id="CAI5717525.1"/>
    </source>
</evidence>
<feature type="region of interest" description="Disordered" evidence="1">
    <location>
        <begin position="1"/>
        <end position="29"/>
    </location>
</feature>
<feature type="region of interest" description="Disordered" evidence="1">
    <location>
        <begin position="827"/>
        <end position="910"/>
    </location>
</feature>
<feature type="compositionally biased region" description="Basic and acidic residues" evidence="1">
    <location>
        <begin position="769"/>
        <end position="778"/>
    </location>
</feature>
<keyword evidence="3" id="KW-1185">Reference proteome</keyword>
<organism evidence="2 3">
    <name type="scientific">Hyaloperonospora brassicae</name>
    <name type="common">Brassica downy mildew</name>
    <name type="synonym">Peronospora brassicae</name>
    <dbReference type="NCBI Taxonomy" id="162125"/>
    <lineage>
        <taxon>Eukaryota</taxon>
        <taxon>Sar</taxon>
        <taxon>Stramenopiles</taxon>
        <taxon>Oomycota</taxon>
        <taxon>Peronosporomycetes</taxon>
        <taxon>Peronosporales</taxon>
        <taxon>Peronosporaceae</taxon>
        <taxon>Hyaloperonospora</taxon>
    </lineage>
</organism>